<evidence type="ECO:0000313" key="2">
    <source>
        <dbReference type="EMBL" id="MDS9468577.1"/>
    </source>
</evidence>
<dbReference type="SUPFAM" id="SSF51294">
    <property type="entry name" value="Hedgehog/intein (Hint) domain"/>
    <property type="match status" value="1"/>
</dbReference>
<dbReference type="Proteomes" id="UP001269144">
    <property type="component" value="Unassembled WGS sequence"/>
</dbReference>
<accession>A0ABU2HU48</accession>
<evidence type="ECO:0000313" key="3">
    <source>
        <dbReference type="Proteomes" id="UP001269144"/>
    </source>
</evidence>
<dbReference type="InterPro" id="IPR036844">
    <property type="entry name" value="Hint_dom_sf"/>
</dbReference>
<comment type="caution">
    <text evidence="2">The sequence shown here is derived from an EMBL/GenBank/DDBJ whole genome shotgun (WGS) entry which is preliminary data.</text>
</comment>
<dbReference type="Pfam" id="PF13403">
    <property type="entry name" value="Hint_2"/>
    <property type="match status" value="1"/>
</dbReference>
<sequence length="321" mass="34389">MPASYDIGSAAMYQYDPDTGTFTLIEGDTSDVQGSAIDESPTTTGTTVITTDGGALDNEYFQVGENASSETGIEGSYQGYITVDGVDYLILTNTSGNGTFYVISSTGDTSGYPSDFTDDDINTEDLLECFAAGTRVATPNGEVAVETLGIGDQILTEDGRSVEVKWIGRQTASKVFTPAERFVPVRVKAGALGNGLPHSDLVLTADHALVLDGLAINAGALVNGTSIAFDPIEALPERVIYYHVETEDHDVILANGVPAETFVDYIGRRAFDNFEEYASLYGTERTIPEMQRPRISARRLVPAELRARLDRVNDKGMPLAG</sequence>
<organism evidence="2 3">
    <name type="scientific">Paracoccus aurantius</name>
    <dbReference type="NCBI Taxonomy" id="3073814"/>
    <lineage>
        <taxon>Bacteria</taxon>
        <taxon>Pseudomonadati</taxon>
        <taxon>Pseudomonadota</taxon>
        <taxon>Alphaproteobacteria</taxon>
        <taxon>Rhodobacterales</taxon>
        <taxon>Paracoccaceae</taxon>
        <taxon>Paracoccus</taxon>
    </lineage>
</organism>
<evidence type="ECO:0000259" key="1">
    <source>
        <dbReference type="Pfam" id="PF13403"/>
    </source>
</evidence>
<keyword evidence="3" id="KW-1185">Reference proteome</keyword>
<proteinExistence type="predicted"/>
<dbReference type="Gene3D" id="2.170.16.10">
    <property type="entry name" value="Hedgehog/Intein (Hint) domain"/>
    <property type="match status" value="1"/>
</dbReference>
<dbReference type="RefSeq" id="WP_311160819.1">
    <property type="nucleotide sequence ID" value="NZ_JAVQLW010000001.1"/>
</dbReference>
<dbReference type="InterPro" id="IPR028992">
    <property type="entry name" value="Hedgehog/Intein_dom"/>
</dbReference>
<gene>
    <name evidence="2" type="ORF">RGQ15_13490</name>
</gene>
<dbReference type="EMBL" id="JAVQLW010000001">
    <property type="protein sequence ID" value="MDS9468577.1"/>
    <property type="molecule type" value="Genomic_DNA"/>
</dbReference>
<reference evidence="3" key="1">
    <citation type="submission" date="2023-07" db="EMBL/GenBank/DDBJ databases">
        <title>Paracoccus sp. MBLB3053 whole genome sequence.</title>
        <authorList>
            <person name="Hwang C.Y."/>
            <person name="Cho E.-S."/>
            <person name="Seo M.-J."/>
        </authorList>
    </citation>
    <scope>NUCLEOTIDE SEQUENCE [LARGE SCALE GENOMIC DNA]</scope>
    <source>
        <strain evidence="3">MBLB3053</strain>
    </source>
</reference>
<feature type="domain" description="Hedgehog/Intein (Hint)" evidence="1">
    <location>
        <begin position="129"/>
        <end position="264"/>
    </location>
</feature>
<name>A0ABU2HU48_9RHOB</name>
<protein>
    <submittedName>
        <fullName evidence="2">Hint domain-containing protein</fullName>
    </submittedName>
</protein>